<evidence type="ECO:0000313" key="2">
    <source>
        <dbReference type="EMBL" id="NJP50902.1"/>
    </source>
</evidence>
<feature type="compositionally biased region" description="Basic and acidic residues" evidence="1">
    <location>
        <begin position="188"/>
        <end position="197"/>
    </location>
</feature>
<feature type="region of interest" description="Disordered" evidence="1">
    <location>
        <begin position="163"/>
        <end position="197"/>
    </location>
</feature>
<feature type="compositionally biased region" description="Polar residues" evidence="1">
    <location>
        <begin position="345"/>
        <end position="355"/>
    </location>
</feature>
<dbReference type="Proteomes" id="UP000730591">
    <property type="component" value="Unassembled WGS sequence"/>
</dbReference>
<organism evidence="2 3">
    <name type="scientific">Streptomyces composti</name>
    <dbReference type="NCBI Taxonomy" id="2720025"/>
    <lineage>
        <taxon>Bacteria</taxon>
        <taxon>Bacillati</taxon>
        <taxon>Actinomycetota</taxon>
        <taxon>Actinomycetes</taxon>
        <taxon>Kitasatosporales</taxon>
        <taxon>Streptomycetaceae</taxon>
        <taxon>Streptomyces</taxon>
    </lineage>
</organism>
<feature type="region of interest" description="Disordered" evidence="1">
    <location>
        <begin position="248"/>
        <end position="407"/>
    </location>
</feature>
<dbReference type="RefSeq" id="WP_167994328.1">
    <property type="nucleotide sequence ID" value="NZ_JAATEM010000013.1"/>
</dbReference>
<evidence type="ECO:0000256" key="1">
    <source>
        <dbReference type="SAM" id="MobiDB-lite"/>
    </source>
</evidence>
<reference evidence="2 3" key="1">
    <citation type="submission" date="2020-03" db="EMBL/GenBank/DDBJ databases">
        <title>WGS of actinomycetes isolated from Thailand.</title>
        <authorList>
            <person name="Thawai C."/>
        </authorList>
    </citation>
    <scope>NUCLEOTIDE SEQUENCE [LARGE SCALE GENOMIC DNA]</scope>
    <source>
        <strain evidence="2 3">SBST2-5</strain>
    </source>
</reference>
<dbReference type="EMBL" id="JAATEM010000013">
    <property type="protein sequence ID" value="NJP50902.1"/>
    <property type="molecule type" value="Genomic_DNA"/>
</dbReference>
<evidence type="ECO:0000313" key="3">
    <source>
        <dbReference type="Proteomes" id="UP000730591"/>
    </source>
</evidence>
<feature type="compositionally biased region" description="Pro residues" evidence="1">
    <location>
        <begin position="304"/>
        <end position="314"/>
    </location>
</feature>
<gene>
    <name evidence="2" type="ORF">HCJ93_12675</name>
</gene>
<keyword evidence="3" id="KW-1185">Reference proteome</keyword>
<feature type="compositionally biased region" description="Basic and acidic residues" evidence="1">
    <location>
        <begin position="448"/>
        <end position="459"/>
    </location>
</feature>
<accession>A0ABX1A7E6</accession>
<name>A0ABX1A7E6_9ACTN</name>
<protein>
    <recommendedName>
        <fullName evidence="4">MarR family transcriptional regulator</fullName>
    </recommendedName>
</protein>
<comment type="caution">
    <text evidence="2">The sequence shown here is derived from an EMBL/GenBank/DDBJ whole genome shotgun (WGS) entry which is preliminary data.</text>
</comment>
<sequence length="508" mass="52601">MSGIRDVLDRDGYRRLSRALADAAAAHTTGEIRVSGRPGGSFHLRDGLVVAVESPGAPGPEALLLRSGRVTGEQWAELMREPGAGRWPAAGLIAHGYAGAVQLRVVCMMAMQDAVFAILAGHVEECAEPAEGHPLAPLEQGEPPARLLHEATRKLAALAALPHAVRPDGERPVPAGPAESARPRLPRSQRELLTHADGRRTARDIAFRTGRSVYTVTAEISRMLQEGHLTCPGPETSPVVIRTEGDPAAALRRRRPAGQPASGPGGQGHERSGPPGNAPRRAVTSQTNVPGAAVRQPPAMRRPVPTPDAAPGRPPAAQAAAAERPLPRQPAPERPALRAVPAAPSVSQESGTNRSPSREGALRAPAAPVPAPGTPVAPEPVPALAGPRQAAAQGDAAPRERFPGRPVLSPSVLSALASLPAAEERRAEAGPAGDASRAQDIAAADISRAGDTRQGRHPEPGAAARAAPAPALAALPRRRRGASGMSRALDPGRAGTSWKGFFRLRGRG</sequence>
<feature type="compositionally biased region" description="Low complexity" evidence="1">
    <location>
        <begin position="460"/>
        <end position="475"/>
    </location>
</feature>
<feature type="compositionally biased region" description="Low complexity" evidence="1">
    <location>
        <begin position="315"/>
        <end position="324"/>
    </location>
</feature>
<proteinExistence type="predicted"/>
<feature type="region of interest" description="Disordered" evidence="1">
    <location>
        <begin position="419"/>
        <end position="508"/>
    </location>
</feature>
<evidence type="ECO:0008006" key="4">
    <source>
        <dbReference type="Google" id="ProtNLM"/>
    </source>
</evidence>
<feature type="compositionally biased region" description="Pro residues" evidence="1">
    <location>
        <begin position="367"/>
        <end position="381"/>
    </location>
</feature>